<reference evidence="2" key="2">
    <citation type="journal article" date="2023" name="IMA Fungus">
        <title>Comparative genomic study of the Penicillium genus elucidates a diverse pangenome and 15 lateral gene transfer events.</title>
        <authorList>
            <person name="Petersen C."/>
            <person name="Sorensen T."/>
            <person name="Nielsen M.R."/>
            <person name="Sondergaard T.E."/>
            <person name="Sorensen J.L."/>
            <person name="Fitzpatrick D.A."/>
            <person name="Frisvad J.C."/>
            <person name="Nielsen K.L."/>
        </authorList>
    </citation>
    <scope>NUCLEOTIDE SEQUENCE</scope>
    <source>
        <strain evidence="2">IBT 3081</strain>
    </source>
</reference>
<dbReference type="RefSeq" id="XP_056582753.1">
    <property type="nucleotide sequence ID" value="XM_056718618.1"/>
</dbReference>
<dbReference type="EMBL" id="JAPZBT010000001">
    <property type="protein sequence ID" value="KAJ5382977.1"/>
    <property type="molecule type" value="Genomic_DNA"/>
</dbReference>
<accession>A0A9W9VIC0</accession>
<proteinExistence type="predicted"/>
<protein>
    <submittedName>
        <fullName evidence="2">Uncharacterized protein</fullName>
    </submittedName>
</protein>
<organism evidence="2 3">
    <name type="scientific">Penicillium concentricum</name>
    <dbReference type="NCBI Taxonomy" id="293559"/>
    <lineage>
        <taxon>Eukaryota</taxon>
        <taxon>Fungi</taxon>
        <taxon>Dikarya</taxon>
        <taxon>Ascomycota</taxon>
        <taxon>Pezizomycotina</taxon>
        <taxon>Eurotiomycetes</taxon>
        <taxon>Eurotiomycetidae</taxon>
        <taxon>Eurotiales</taxon>
        <taxon>Aspergillaceae</taxon>
        <taxon>Penicillium</taxon>
    </lineage>
</organism>
<sequence>MSLLGPPPEDMLDRGTQSSRYFNDDGQFKFPDLIPKE</sequence>
<evidence type="ECO:0000256" key="1">
    <source>
        <dbReference type="SAM" id="MobiDB-lite"/>
    </source>
</evidence>
<feature type="region of interest" description="Disordered" evidence="1">
    <location>
        <begin position="1"/>
        <end position="37"/>
    </location>
</feature>
<evidence type="ECO:0000313" key="2">
    <source>
        <dbReference type="EMBL" id="KAJ5382977.1"/>
    </source>
</evidence>
<comment type="caution">
    <text evidence="2">The sequence shown here is derived from an EMBL/GenBank/DDBJ whole genome shotgun (WGS) entry which is preliminary data.</text>
</comment>
<dbReference type="AlphaFoldDB" id="A0A9W9VIC0"/>
<evidence type="ECO:0000313" key="3">
    <source>
        <dbReference type="Proteomes" id="UP001147752"/>
    </source>
</evidence>
<dbReference type="Proteomes" id="UP001147752">
    <property type="component" value="Unassembled WGS sequence"/>
</dbReference>
<dbReference type="GeneID" id="81457801"/>
<reference evidence="2" key="1">
    <citation type="submission" date="2022-12" db="EMBL/GenBank/DDBJ databases">
        <authorList>
            <person name="Petersen C."/>
        </authorList>
    </citation>
    <scope>NUCLEOTIDE SEQUENCE</scope>
    <source>
        <strain evidence="2">IBT 3081</strain>
    </source>
</reference>
<gene>
    <name evidence="2" type="ORF">N7517_000888</name>
</gene>
<keyword evidence="3" id="KW-1185">Reference proteome</keyword>
<name>A0A9W9VIC0_9EURO</name>
<dbReference type="OrthoDB" id="5979581at2759"/>